<keyword evidence="1" id="KW-0732">Signal</keyword>
<feature type="domain" description="Metallo-beta-lactamase" evidence="2">
    <location>
        <begin position="70"/>
        <end position="239"/>
    </location>
</feature>
<dbReference type="InterPro" id="IPR001279">
    <property type="entry name" value="Metallo-B-lactamas"/>
</dbReference>
<dbReference type="EMBL" id="JAGPNK010000022">
    <property type="protein sequence ID" value="KAH7304568.1"/>
    <property type="molecule type" value="Genomic_DNA"/>
</dbReference>
<dbReference type="InterPro" id="IPR050855">
    <property type="entry name" value="NDM-1-like"/>
</dbReference>
<dbReference type="Gene3D" id="3.60.15.10">
    <property type="entry name" value="Ribonuclease Z/Hydroxyacylglutathione hydrolase-like"/>
    <property type="match status" value="1"/>
</dbReference>
<name>A0A8K0WKW5_9HYPO</name>
<gene>
    <name evidence="3" type="ORF">B0I35DRAFT_414411</name>
</gene>
<keyword evidence="4" id="KW-1185">Reference proteome</keyword>
<dbReference type="SMART" id="SM00849">
    <property type="entry name" value="Lactamase_B"/>
    <property type="match status" value="1"/>
</dbReference>
<dbReference type="SUPFAM" id="SSF56281">
    <property type="entry name" value="Metallo-hydrolase/oxidoreductase"/>
    <property type="match status" value="1"/>
</dbReference>
<dbReference type="OrthoDB" id="449487at2759"/>
<feature type="chain" id="PRO_5035460791" evidence="1">
    <location>
        <begin position="25"/>
        <end position="356"/>
    </location>
</feature>
<evidence type="ECO:0000256" key="1">
    <source>
        <dbReference type="SAM" id="SignalP"/>
    </source>
</evidence>
<reference evidence="3" key="1">
    <citation type="journal article" date="2021" name="Nat. Commun.">
        <title>Genetic determinants of endophytism in the Arabidopsis root mycobiome.</title>
        <authorList>
            <person name="Mesny F."/>
            <person name="Miyauchi S."/>
            <person name="Thiergart T."/>
            <person name="Pickel B."/>
            <person name="Atanasova L."/>
            <person name="Karlsson M."/>
            <person name="Huettel B."/>
            <person name="Barry K.W."/>
            <person name="Haridas S."/>
            <person name="Chen C."/>
            <person name="Bauer D."/>
            <person name="Andreopoulos W."/>
            <person name="Pangilinan J."/>
            <person name="LaButti K."/>
            <person name="Riley R."/>
            <person name="Lipzen A."/>
            <person name="Clum A."/>
            <person name="Drula E."/>
            <person name="Henrissat B."/>
            <person name="Kohler A."/>
            <person name="Grigoriev I.V."/>
            <person name="Martin F.M."/>
            <person name="Hacquard S."/>
        </authorList>
    </citation>
    <scope>NUCLEOTIDE SEQUENCE</scope>
    <source>
        <strain evidence="3">MPI-CAGE-CH-0235</strain>
    </source>
</reference>
<feature type="signal peptide" evidence="1">
    <location>
        <begin position="1"/>
        <end position="24"/>
    </location>
</feature>
<organism evidence="3 4">
    <name type="scientific">Stachybotrys elegans</name>
    <dbReference type="NCBI Taxonomy" id="80388"/>
    <lineage>
        <taxon>Eukaryota</taxon>
        <taxon>Fungi</taxon>
        <taxon>Dikarya</taxon>
        <taxon>Ascomycota</taxon>
        <taxon>Pezizomycotina</taxon>
        <taxon>Sordariomycetes</taxon>
        <taxon>Hypocreomycetidae</taxon>
        <taxon>Hypocreales</taxon>
        <taxon>Stachybotryaceae</taxon>
        <taxon>Stachybotrys</taxon>
    </lineage>
</organism>
<sequence>MELNKLLISLLNLLLLATAISATARVPTLNLSSSYAPIPTGAVGPPVPTDPGYRVQHFGYGAYMVTNGVYQAMFLVGCESVVVVDSPPSIGYNMLRAIRDVTLLPISHVVYSHSHADHIGAAYVLGSPENITFIAHRQTADTLAMTPDKHRPAPSITFQDTYNLRVCNQTLELNYMGSNHEPGNIFIWAPLQKVLMLVDIVYPGWVPYYELGVAQNVPGYVKAHTQVLMYDFEYFVGGHLDRTGTREDVLISQAYVTDLFHVCAQAMNLSNDPNSTLYAPAIMGAVAEAHPGNSWLVVDTANTQLINYANNVMNEKWEGQLAGLDVYGESNAATMLEAVLINWGVNGAFGVTNEPF</sequence>
<dbReference type="AlphaFoldDB" id="A0A8K0WKW5"/>
<dbReference type="PANTHER" id="PTHR42951">
    <property type="entry name" value="METALLO-BETA-LACTAMASE DOMAIN-CONTAINING"/>
    <property type="match status" value="1"/>
</dbReference>
<evidence type="ECO:0000259" key="2">
    <source>
        <dbReference type="SMART" id="SM00849"/>
    </source>
</evidence>
<dbReference type="Pfam" id="PF00753">
    <property type="entry name" value="Lactamase_B"/>
    <property type="match status" value="1"/>
</dbReference>
<evidence type="ECO:0000313" key="3">
    <source>
        <dbReference type="EMBL" id="KAH7304568.1"/>
    </source>
</evidence>
<dbReference type="Proteomes" id="UP000813444">
    <property type="component" value="Unassembled WGS sequence"/>
</dbReference>
<dbReference type="PANTHER" id="PTHR42951:SF22">
    <property type="entry name" value="METALLO BETA-LACTAMASE SUPERFAMILY LIPOPROTEIN"/>
    <property type="match status" value="1"/>
</dbReference>
<comment type="caution">
    <text evidence="3">The sequence shown here is derived from an EMBL/GenBank/DDBJ whole genome shotgun (WGS) entry which is preliminary data.</text>
</comment>
<evidence type="ECO:0000313" key="4">
    <source>
        <dbReference type="Proteomes" id="UP000813444"/>
    </source>
</evidence>
<dbReference type="InterPro" id="IPR036866">
    <property type="entry name" value="RibonucZ/Hydroxyglut_hydro"/>
</dbReference>
<proteinExistence type="predicted"/>
<dbReference type="CDD" id="cd16276">
    <property type="entry name" value="metallo-hydrolase-like_MBL-fold"/>
    <property type="match status" value="1"/>
</dbReference>
<protein>
    <submittedName>
        <fullName evidence="3">Beta-lactamase-like protein</fullName>
    </submittedName>
</protein>
<accession>A0A8K0WKW5</accession>